<feature type="transmembrane region" description="Helical" evidence="1">
    <location>
        <begin position="155"/>
        <end position="173"/>
    </location>
</feature>
<protein>
    <recommendedName>
        <fullName evidence="2">DUF7703 domain-containing protein</fullName>
    </recommendedName>
</protein>
<reference evidence="3" key="1">
    <citation type="submission" date="2022-12" db="EMBL/GenBank/DDBJ databases">
        <authorList>
            <person name="Petersen C."/>
        </authorList>
    </citation>
    <scope>NUCLEOTIDE SEQUENCE</scope>
    <source>
        <strain evidence="3">IBT 17660</strain>
    </source>
</reference>
<evidence type="ECO:0000313" key="4">
    <source>
        <dbReference type="Proteomes" id="UP001147760"/>
    </source>
</evidence>
<keyword evidence="1" id="KW-0812">Transmembrane</keyword>
<name>A0A9X0BRF9_9EURO</name>
<sequence length="334" mass="37617">MTDDHGETGPINVSRAMAMLIAAFFAISCYNVFEITISIFAIFRRHRGLYFWSMLVATWGILLHAISVFLRFFALAPNFPMCVLICIGWYAMVTGQSVVLYSRLHLVTADARRRWVLYMIILNFFIMHVPVTILFLGSNAGVSSFLQPFNIYERIQLAVFSAQEIIISGLYIWETISCLRPVLTMKGRAGNRVIVNLIFVNTMVILLDASLLATQYTNNFEVQTTYKTVVYSVKLKMEFTVLNSLLNVIRADPSTIEGPEQQGLVPHPRELTSTGGRSADVPPAHIHAESFSPNFRHDQGRVGVAKQEMQPGLVAESLSTRTEVRQPVLRHEDV</sequence>
<feature type="transmembrane region" description="Helical" evidence="1">
    <location>
        <begin position="193"/>
        <end position="213"/>
    </location>
</feature>
<keyword evidence="1" id="KW-0472">Membrane</keyword>
<feature type="transmembrane region" description="Helical" evidence="1">
    <location>
        <begin position="78"/>
        <end position="103"/>
    </location>
</feature>
<feature type="transmembrane region" description="Helical" evidence="1">
    <location>
        <begin position="50"/>
        <end position="72"/>
    </location>
</feature>
<dbReference type="PANTHER" id="PTHR37013">
    <property type="entry name" value="INTEGRAL MEMBRANE PROTEIN (AFU_ORTHOLOGUE AFUA_1G05950)-RELATED"/>
    <property type="match status" value="1"/>
</dbReference>
<evidence type="ECO:0000313" key="3">
    <source>
        <dbReference type="EMBL" id="KAJ5480020.1"/>
    </source>
</evidence>
<keyword evidence="1" id="KW-1133">Transmembrane helix</keyword>
<organism evidence="3 4">
    <name type="scientific">Penicillium desertorum</name>
    <dbReference type="NCBI Taxonomy" id="1303715"/>
    <lineage>
        <taxon>Eukaryota</taxon>
        <taxon>Fungi</taxon>
        <taxon>Dikarya</taxon>
        <taxon>Ascomycota</taxon>
        <taxon>Pezizomycotina</taxon>
        <taxon>Eurotiomycetes</taxon>
        <taxon>Eurotiomycetidae</taxon>
        <taxon>Eurotiales</taxon>
        <taxon>Aspergillaceae</taxon>
        <taxon>Penicillium</taxon>
    </lineage>
</organism>
<feature type="transmembrane region" description="Helical" evidence="1">
    <location>
        <begin position="20"/>
        <end position="43"/>
    </location>
</feature>
<feature type="domain" description="DUF7703" evidence="2">
    <location>
        <begin position="8"/>
        <end position="260"/>
    </location>
</feature>
<gene>
    <name evidence="3" type="ORF">N7530_005529</name>
</gene>
<dbReference type="Pfam" id="PF24802">
    <property type="entry name" value="DUF7703"/>
    <property type="match status" value="1"/>
</dbReference>
<keyword evidence="4" id="KW-1185">Reference proteome</keyword>
<dbReference type="AlphaFoldDB" id="A0A9X0BRF9"/>
<evidence type="ECO:0000259" key="2">
    <source>
        <dbReference type="Pfam" id="PF24802"/>
    </source>
</evidence>
<dbReference type="Proteomes" id="UP001147760">
    <property type="component" value="Unassembled WGS sequence"/>
</dbReference>
<dbReference type="InterPro" id="IPR056120">
    <property type="entry name" value="DUF7703"/>
</dbReference>
<feature type="transmembrane region" description="Helical" evidence="1">
    <location>
        <begin position="115"/>
        <end position="135"/>
    </location>
</feature>
<evidence type="ECO:0000256" key="1">
    <source>
        <dbReference type="SAM" id="Phobius"/>
    </source>
</evidence>
<dbReference type="PANTHER" id="PTHR37013:SF4">
    <property type="entry name" value="INTEGRAL MEMBRANE PROTEIN"/>
    <property type="match status" value="1"/>
</dbReference>
<reference evidence="3" key="2">
    <citation type="journal article" date="2023" name="IMA Fungus">
        <title>Comparative genomic study of the Penicillium genus elucidates a diverse pangenome and 15 lateral gene transfer events.</title>
        <authorList>
            <person name="Petersen C."/>
            <person name="Sorensen T."/>
            <person name="Nielsen M.R."/>
            <person name="Sondergaard T.E."/>
            <person name="Sorensen J.L."/>
            <person name="Fitzpatrick D.A."/>
            <person name="Frisvad J.C."/>
            <person name="Nielsen K.L."/>
        </authorList>
    </citation>
    <scope>NUCLEOTIDE SEQUENCE</scope>
    <source>
        <strain evidence="3">IBT 17660</strain>
    </source>
</reference>
<dbReference type="OrthoDB" id="405906at2759"/>
<dbReference type="EMBL" id="JAPWDO010000003">
    <property type="protein sequence ID" value="KAJ5480020.1"/>
    <property type="molecule type" value="Genomic_DNA"/>
</dbReference>
<accession>A0A9X0BRF9</accession>
<comment type="caution">
    <text evidence="3">The sequence shown here is derived from an EMBL/GenBank/DDBJ whole genome shotgun (WGS) entry which is preliminary data.</text>
</comment>
<proteinExistence type="predicted"/>